<organism evidence="1">
    <name type="scientific">marine sediment metagenome</name>
    <dbReference type="NCBI Taxonomy" id="412755"/>
    <lineage>
        <taxon>unclassified sequences</taxon>
        <taxon>metagenomes</taxon>
        <taxon>ecological metagenomes</taxon>
    </lineage>
</organism>
<comment type="caution">
    <text evidence="1">The sequence shown here is derived from an EMBL/GenBank/DDBJ whole genome shotgun (WGS) entry which is preliminary data.</text>
</comment>
<reference evidence="1" key="1">
    <citation type="journal article" date="2015" name="Nature">
        <title>Complex archaea that bridge the gap between prokaryotes and eukaryotes.</title>
        <authorList>
            <person name="Spang A."/>
            <person name="Saw J.H."/>
            <person name="Jorgensen S.L."/>
            <person name="Zaremba-Niedzwiedzka K."/>
            <person name="Martijn J."/>
            <person name="Lind A.E."/>
            <person name="van Eijk R."/>
            <person name="Schleper C."/>
            <person name="Guy L."/>
            <person name="Ettema T.J."/>
        </authorList>
    </citation>
    <scope>NUCLEOTIDE SEQUENCE</scope>
</reference>
<accession>A0A0F9QZ46</accession>
<proteinExistence type="predicted"/>
<sequence length="35" mass="4304">MSKTNIYLKIYYTEPGLKPMKIKQYRMKILKKLKI</sequence>
<evidence type="ECO:0000313" key="1">
    <source>
        <dbReference type="EMBL" id="KKN42222.1"/>
    </source>
</evidence>
<gene>
    <name evidence="1" type="ORF">LCGC14_0715470</name>
</gene>
<dbReference type="AlphaFoldDB" id="A0A0F9QZ46"/>
<name>A0A0F9QZ46_9ZZZZ</name>
<dbReference type="EMBL" id="LAZR01001595">
    <property type="protein sequence ID" value="KKN42222.1"/>
    <property type="molecule type" value="Genomic_DNA"/>
</dbReference>
<protein>
    <submittedName>
        <fullName evidence="1">Uncharacterized protein</fullName>
    </submittedName>
</protein>